<accession>A0A3L6L1A5</accession>
<sequence>MSRGNQRELAREKNLKKKEKTKGQRDDGLTFAQRKEADAERMRRKQAEADARKTGC</sequence>
<proteinExistence type="inferred from homology"/>
<dbReference type="Pfam" id="PF04419">
    <property type="entry name" value="SERF-like_N"/>
    <property type="match status" value="1"/>
</dbReference>
<evidence type="ECO:0000256" key="2">
    <source>
        <dbReference type="SAM" id="MobiDB-lite"/>
    </source>
</evidence>
<dbReference type="EMBL" id="QSBY01000009">
    <property type="protein sequence ID" value="RHW70399.1"/>
    <property type="molecule type" value="Genomic_DNA"/>
</dbReference>
<evidence type="ECO:0000259" key="3">
    <source>
        <dbReference type="Pfam" id="PF04419"/>
    </source>
</evidence>
<name>A0A3L6L1A5_9TRYP</name>
<dbReference type="PANTHER" id="PTHR13596:SF0">
    <property type="entry name" value="SI:CH211-39K3.2-RELATED"/>
    <property type="match status" value="1"/>
</dbReference>
<dbReference type="PANTHER" id="PTHR13596">
    <property type="entry name" value="SMALL EDRK-RICH FACTOR 1"/>
    <property type="match status" value="1"/>
</dbReference>
<dbReference type="InterPro" id="IPR007513">
    <property type="entry name" value="SERF-like_N"/>
</dbReference>
<dbReference type="InterPro" id="IPR040211">
    <property type="entry name" value="SERF1/2-like"/>
</dbReference>
<feature type="compositionally biased region" description="Basic and acidic residues" evidence="2">
    <location>
        <begin position="21"/>
        <end position="56"/>
    </location>
</feature>
<evidence type="ECO:0000313" key="5">
    <source>
        <dbReference type="Proteomes" id="UP000266743"/>
    </source>
</evidence>
<comment type="similarity">
    <text evidence="1">Belongs to the SERF family.</text>
</comment>
<feature type="domain" description="Small EDRK-rich factor-like N-terminal" evidence="3">
    <location>
        <begin position="1"/>
        <end position="36"/>
    </location>
</feature>
<evidence type="ECO:0000256" key="1">
    <source>
        <dbReference type="ARBA" id="ARBA00007309"/>
    </source>
</evidence>
<feature type="compositionally biased region" description="Basic and acidic residues" evidence="2">
    <location>
        <begin position="1"/>
        <end position="13"/>
    </location>
</feature>
<gene>
    <name evidence="4" type="ORF">DPX39_090010800</name>
</gene>
<dbReference type="Proteomes" id="UP000266743">
    <property type="component" value="Chromosome 9"/>
</dbReference>
<dbReference type="AlphaFoldDB" id="A0A3L6L1A5"/>
<evidence type="ECO:0000313" key="4">
    <source>
        <dbReference type="EMBL" id="RHW70399.1"/>
    </source>
</evidence>
<protein>
    <submittedName>
        <fullName evidence="4">4F5 protein family</fullName>
    </submittedName>
</protein>
<reference evidence="4 5" key="1">
    <citation type="submission" date="2018-09" db="EMBL/GenBank/DDBJ databases">
        <title>whole genome sequence of T. equiperdum IVM-t1 strain.</title>
        <authorList>
            <person name="Suganuma K."/>
        </authorList>
    </citation>
    <scope>NUCLEOTIDE SEQUENCE [LARGE SCALE GENOMIC DNA]</scope>
    <source>
        <strain evidence="4 5">IVM-t1</strain>
    </source>
</reference>
<organism evidence="4 5">
    <name type="scientific">Trypanosoma brucei equiperdum</name>
    <dbReference type="NCBI Taxonomy" id="630700"/>
    <lineage>
        <taxon>Eukaryota</taxon>
        <taxon>Discoba</taxon>
        <taxon>Euglenozoa</taxon>
        <taxon>Kinetoplastea</taxon>
        <taxon>Metakinetoplastina</taxon>
        <taxon>Trypanosomatida</taxon>
        <taxon>Trypanosomatidae</taxon>
        <taxon>Trypanosoma</taxon>
    </lineage>
</organism>
<comment type="caution">
    <text evidence="4">The sequence shown here is derived from an EMBL/GenBank/DDBJ whole genome shotgun (WGS) entry which is preliminary data.</text>
</comment>
<feature type="region of interest" description="Disordered" evidence="2">
    <location>
        <begin position="1"/>
        <end position="56"/>
    </location>
</feature>